<feature type="domain" description="F-box" evidence="2">
    <location>
        <begin position="216"/>
        <end position="307"/>
    </location>
</feature>
<evidence type="ECO:0000256" key="1">
    <source>
        <dbReference type="SAM" id="MobiDB-lite"/>
    </source>
</evidence>
<feature type="region of interest" description="Disordered" evidence="1">
    <location>
        <begin position="534"/>
        <end position="556"/>
    </location>
</feature>
<feature type="region of interest" description="Disordered" evidence="1">
    <location>
        <begin position="1"/>
        <end position="66"/>
    </location>
</feature>
<organism evidence="3 4">
    <name type="scientific">Byssothecium circinans</name>
    <dbReference type="NCBI Taxonomy" id="147558"/>
    <lineage>
        <taxon>Eukaryota</taxon>
        <taxon>Fungi</taxon>
        <taxon>Dikarya</taxon>
        <taxon>Ascomycota</taxon>
        <taxon>Pezizomycotina</taxon>
        <taxon>Dothideomycetes</taxon>
        <taxon>Pleosporomycetidae</taxon>
        <taxon>Pleosporales</taxon>
        <taxon>Massarineae</taxon>
        <taxon>Massarinaceae</taxon>
        <taxon>Byssothecium</taxon>
    </lineage>
</organism>
<dbReference type="OrthoDB" id="3795901at2759"/>
<dbReference type="Pfam" id="PF13013">
    <property type="entry name" value="F-box-like_2"/>
    <property type="match status" value="1"/>
</dbReference>
<feature type="region of interest" description="Disordered" evidence="1">
    <location>
        <begin position="258"/>
        <end position="288"/>
    </location>
</feature>
<accession>A0A6A5TFF3</accession>
<gene>
    <name evidence="3" type="ORF">CC80DRAFT_203489</name>
</gene>
<evidence type="ECO:0000313" key="4">
    <source>
        <dbReference type="Proteomes" id="UP000800035"/>
    </source>
</evidence>
<dbReference type="InterPro" id="IPR038883">
    <property type="entry name" value="AN11006-like"/>
</dbReference>
<protein>
    <recommendedName>
        <fullName evidence="2">F-box domain-containing protein</fullName>
    </recommendedName>
</protein>
<dbReference type="Proteomes" id="UP000800035">
    <property type="component" value="Unassembled WGS sequence"/>
</dbReference>
<keyword evidence="4" id="KW-1185">Reference proteome</keyword>
<sequence length="556" mass="61315">MSSGQTPQDGSGSGSASAAVAPVPKQQPAATTAMNASPFVVPGMQSNPVAISNTTAAPPQAATNPNSNVFPYGPPTSYPSAQTASNPFFAAMTGLNPFGPSALSNASNNTNPFASPGPSPTRPTFLISTPRGPAPARQKVWPHFGPGPASPTKPVSPKSPIAVRAPFATRKPQILASVNSRKVQAGRISKDSALTEAQKKRLSREGIVLGKSTAARVQPHANRLLNLPGELRNRIYHYCLVDTKQALLHHRPRVATLRSRTREDRTRPMAFADTASDDTKATSARESNRPSMALTQVCQQLRAEFFPLYYEKQEIGMDLKDVLKYIDTFIHTSMLTKEQFEGKDWPFKGNLTIALSDKISDDEKKGMEMWPLLEVWANSIQIQAGFGCYAARDALARPEGEAKDMYRLFGRKVLPDRTCSAMSRTWRMAMRYRMLESVVLHRDPPPKQLSTGWQPSNRPGTFVHTTVGGQIVNRDQGTVTTRPYIHLIYRYECAEDWMRFPDVGSTPPPNWLRERGFENMEFFEVKVSCGYPKDEEVMADQPEDLSAVGSLHPERD</sequence>
<evidence type="ECO:0000259" key="2">
    <source>
        <dbReference type="Pfam" id="PF13013"/>
    </source>
</evidence>
<feature type="compositionally biased region" description="Low complexity" evidence="1">
    <location>
        <begin position="53"/>
        <end position="66"/>
    </location>
</feature>
<reference evidence="3" key="1">
    <citation type="journal article" date="2020" name="Stud. Mycol.">
        <title>101 Dothideomycetes genomes: a test case for predicting lifestyles and emergence of pathogens.</title>
        <authorList>
            <person name="Haridas S."/>
            <person name="Albert R."/>
            <person name="Binder M."/>
            <person name="Bloem J."/>
            <person name="Labutti K."/>
            <person name="Salamov A."/>
            <person name="Andreopoulos B."/>
            <person name="Baker S."/>
            <person name="Barry K."/>
            <person name="Bills G."/>
            <person name="Bluhm B."/>
            <person name="Cannon C."/>
            <person name="Castanera R."/>
            <person name="Culley D."/>
            <person name="Daum C."/>
            <person name="Ezra D."/>
            <person name="Gonzalez J."/>
            <person name="Henrissat B."/>
            <person name="Kuo A."/>
            <person name="Liang C."/>
            <person name="Lipzen A."/>
            <person name="Lutzoni F."/>
            <person name="Magnuson J."/>
            <person name="Mondo S."/>
            <person name="Nolan M."/>
            <person name="Ohm R."/>
            <person name="Pangilinan J."/>
            <person name="Park H.-J."/>
            <person name="Ramirez L."/>
            <person name="Alfaro M."/>
            <person name="Sun H."/>
            <person name="Tritt A."/>
            <person name="Yoshinaga Y."/>
            <person name="Zwiers L.-H."/>
            <person name="Turgeon B."/>
            <person name="Goodwin S."/>
            <person name="Spatafora J."/>
            <person name="Crous P."/>
            <person name="Grigoriev I."/>
        </authorList>
    </citation>
    <scope>NUCLEOTIDE SEQUENCE</scope>
    <source>
        <strain evidence="3">CBS 675.92</strain>
    </source>
</reference>
<feature type="compositionally biased region" description="Low complexity" evidence="1">
    <location>
        <begin position="14"/>
        <end position="33"/>
    </location>
</feature>
<dbReference type="AlphaFoldDB" id="A0A6A5TFF3"/>
<evidence type="ECO:0000313" key="3">
    <source>
        <dbReference type="EMBL" id="KAF1951553.1"/>
    </source>
</evidence>
<dbReference type="PANTHER" id="PTHR42085">
    <property type="entry name" value="F-BOX DOMAIN-CONTAINING PROTEIN"/>
    <property type="match status" value="1"/>
</dbReference>
<dbReference type="PANTHER" id="PTHR42085:SF1">
    <property type="entry name" value="F-BOX DOMAIN-CONTAINING PROTEIN"/>
    <property type="match status" value="1"/>
</dbReference>
<name>A0A6A5TFF3_9PLEO</name>
<dbReference type="EMBL" id="ML977016">
    <property type="protein sequence ID" value="KAF1951553.1"/>
    <property type="molecule type" value="Genomic_DNA"/>
</dbReference>
<proteinExistence type="predicted"/>
<dbReference type="InterPro" id="IPR001810">
    <property type="entry name" value="F-box_dom"/>
</dbReference>